<evidence type="ECO:0000256" key="4">
    <source>
        <dbReference type="ARBA" id="ARBA00022519"/>
    </source>
</evidence>
<feature type="transmembrane region" description="Helical" evidence="8">
    <location>
        <begin position="152"/>
        <end position="182"/>
    </location>
</feature>
<dbReference type="PANTHER" id="PTHR43357:SF4">
    <property type="entry name" value="INNER MEMBRANE ABC TRANSPORTER PERMEASE PROTEIN YDCV"/>
    <property type="match status" value="1"/>
</dbReference>
<accession>A0A931G7F5</accession>
<dbReference type="SUPFAM" id="SSF161098">
    <property type="entry name" value="MetI-like"/>
    <property type="match status" value="1"/>
</dbReference>
<organism evidence="10 11">
    <name type="scientific">Arthrobacter terrae</name>
    <dbReference type="NCBI Taxonomy" id="2935737"/>
    <lineage>
        <taxon>Bacteria</taxon>
        <taxon>Bacillati</taxon>
        <taxon>Actinomycetota</taxon>
        <taxon>Actinomycetes</taxon>
        <taxon>Micrococcales</taxon>
        <taxon>Micrococcaceae</taxon>
        <taxon>Arthrobacter</taxon>
    </lineage>
</organism>
<comment type="subcellular location">
    <subcellularLocation>
        <location evidence="1">Cell inner membrane</location>
        <topology evidence="1">Multi-pass membrane protein</topology>
    </subcellularLocation>
    <subcellularLocation>
        <location evidence="8">Cell membrane</location>
        <topology evidence="8">Multi-pass membrane protein</topology>
    </subcellularLocation>
</comment>
<evidence type="ECO:0000256" key="7">
    <source>
        <dbReference type="ARBA" id="ARBA00023136"/>
    </source>
</evidence>
<evidence type="ECO:0000313" key="11">
    <source>
        <dbReference type="Proteomes" id="UP000655366"/>
    </source>
</evidence>
<keyword evidence="11" id="KW-1185">Reference proteome</keyword>
<evidence type="ECO:0000256" key="8">
    <source>
        <dbReference type="RuleBase" id="RU363032"/>
    </source>
</evidence>
<dbReference type="AlphaFoldDB" id="A0A931G7F5"/>
<keyword evidence="5 8" id="KW-0812">Transmembrane</keyword>
<keyword evidence="2 8" id="KW-0813">Transport</keyword>
<evidence type="ECO:0000256" key="5">
    <source>
        <dbReference type="ARBA" id="ARBA00022692"/>
    </source>
</evidence>
<keyword evidence="4" id="KW-0997">Cell inner membrane</keyword>
<evidence type="ECO:0000313" key="10">
    <source>
        <dbReference type="EMBL" id="MBG0741700.1"/>
    </source>
</evidence>
<dbReference type="CDD" id="cd06261">
    <property type="entry name" value="TM_PBP2"/>
    <property type="match status" value="1"/>
</dbReference>
<name>A0A931G7F5_9MICC</name>
<dbReference type="Proteomes" id="UP000655366">
    <property type="component" value="Unassembled WGS sequence"/>
</dbReference>
<protein>
    <submittedName>
        <fullName evidence="10">ABC transporter permease</fullName>
    </submittedName>
</protein>
<evidence type="ECO:0000256" key="1">
    <source>
        <dbReference type="ARBA" id="ARBA00004429"/>
    </source>
</evidence>
<keyword evidence="3" id="KW-1003">Cell membrane</keyword>
<proteinExistence type="inferred from homology"/>
<dbReference type="PROSITE" id="PS50928">
    <property type="entry name" value="ABC_TM1"/>
    <property type="match status" value="1"/>
</dbReference>
<feature type="domain" description="ABC transmembrane type-1" evidence="9">
    <location>
        <begin position="36"/>
        <end position="224"/>
    </location>
</feature>
<keyword evidence="6 8" id="KW-1133">Transmembrane helix</keyword>
<dbReference type="InterPro" id="IPR000515">
    <property type="entry name" value="MetI-like"/>
</dbReference>
<evidence type="ECO:0000256" key="3">
    <source>
        <dbReference type="ARBA" id="ARBA00022475"/>
    </source>
</evidence>
<dbReference type="GO" id="GO:0055085">
    <property type="term" value="P:transmembrane transport"/>
    <property type="evidence" value="ECO:0007669"/>
    <property type="project" value="InterPro"/>
</dbReference>
<dbReference type="Gene3D" id="1.10.3720.10">
    <property type="entry name" value="MetI-like"/>
    <property type="match status" value="1"/>
</dbReference>
<comment type="similarity">
    <text evidence="8">Belongs to the binding-protein-dependent transport system permease family.</text>
</comment>
<keyword evidence="7 8" id="KW-0472">Membrane</keyword>
<feature type="transmembrane region" description="Helical" evidence="8">
    <location>
        <begin position="105"/>
        <end position="131"/>
    </location>
</feature>
<evidence type="ECO:0000256" key="2">
    <source>
        <dbReference type="ARBA" id="ARBA00022448"/>
    </source>
</evidence>
<sequence>MGASFKPTELLTFPPQGISLRWYETFFSDPVWTSSALNSLIIALMSAVVSVVFGALAAAALTRGKCKGKGALFALLIAPLVIPWIVPALGLYFESVSLGVAFTYTGISIGHVVLALPYSTLVLSTALRGFYWRLDLAARMSGASLGRRIVDIYIPLLRPAMLSAFLFSFLTSFTEFVFAFFMSDVHLKTLPVQMWEGLTFNVTPTVAAAGGIFTALALVAMIIVGAWQYMATRRLSPKKNLRRVTAPPQDSSVLSS</sequence>
<reference evidence="10 11" key="1">
    <citation type="submission" date="2020-11" db="EMBL/GenBank/DDBJ databases">
        <title>Arthrobacter antarcticus sp. nov., isolated from Antarctic Soil.</title>
        <authorList>
            <person name="Li J."/>
        </authorList>
    </citation>
    <scope>NUCLEOTIDE SEQUENCE [LARGE SCALE GENOMIC DNA]</scope>
    <source>
        <strain evidence="10 11">Z1-20</strain>
    </source>
</reference>
<evidence type="ECO:0000256" key="6">
    <source>
        <dbReference type="ARBA" id="ARBA00022989"/>
    </source>
</evidence>
<comment type="caution">
    <text evidence="10">The sequence shown here is derived from an EMBL/GenBank/DDBJ whole genome shotgun (WGS) entry which is preliminary data.</text>
</comment>
<dbReference type="InterPro" id="IPR035906">
    <property type="entry name" value="MetI-like_sf"/>
</dbReference>
<dbReference type="GO" id="GO:0005886">
    <property type="term" value="C:plasma membrane"/>
    <property type="evidence" value="ECO:0007669"/>
    <property type="project" value="UniProtKB-SubCell"/>
</dbReference>
<evidence type="ECO:0000259" key="9">
    <source>
        <dbReference type="PROSITE" id="PS50928"/>
    </source>
</evidence>
<feature type="transmembrane region" description="Helical" evidence="8">
    <location>
        <begin position="71"/>
        <end position="93"/>
    </location>
</feature>
<dbReference type="RefSeq" id="WP_196398633.1">
    <property type="nucleotide sequence ID" value="NZ_JADNYM010000037.1"/>
</dbReference>
<dbReference type="PANTHER" id="PTHR43357">
    <property type="entry name" value="INNER MEMBRANE ABC TRANSPORTER PERMEASE PROTEIN YDCV"/>
    <property type="match status" value="1"/>
</dbReference>
<feature type="transmembrane region" description="Helical" evidence="8">
    <location>
        <begin position="36"/>
        <end position="59"/>
    </location>
</feature>
<gene>
    <name evidence="10" type="ORF">IV500_20280</name>
</gene>
<feature type="transmembrane region" description="Helical" evidence="8">
    <location>
        <begin position="202"/>
        <end position="229"/>
    </location>
</feature>
<dbReference type="EMBL" id="JADNYM010000037">
    <property type="protein sequence ID" value="MBG0741700.1"/>
    <property type="molecule type" value="Genomic_DNA"/>
</dbReference>
<dbReference type="Pfam" id="PF00528">
    <property type="entry name" value="BPD_transp_1"/>
    <property type="match status" value="1"/>
</dbReference>